<reference evidence="4" key="1">
    <citation type="submission" date="2023-02" db="EMBL/GenBank/DDBJ databases">
        <title>Kitasatospora phosalacinea NBRC 14627.</title>
        <authorList>
            <person name="Ichikawa N."/>
            <person name="Sato H."/>
            <person name="Tonouchi N."/>
        </authorList>
    </citation>
    <scope>NUCLEOTIDE SEQUENCE</scope>
    <source>
        <strain evidence="4">NBRC 14627</strain>
    </source>
</reference>
<dbReference type="InterPro" id="IPR028906">
    <property type="entry name" value="Tox-REase-2_dom"/>
</dbReference>
<evidence type="ECO:0000259" key="3">
    <source>
        <dbReference type="Pfam" id="PF25547"/>
    </source>
</evidence>
<feature type="region of interest" description="Disordered" evidence="1">
    <location>
        <begin position="330"/>
        <end position="359"/>
    </location>
</feature>
<proteinExistence type="predicted"/>
<evidence type="ECO:0000259" key="2">
    <source>
        <dbReference type="Pfam" id="PF15646"/>
    </source>
</evidence>
<evidence type="ECO:0000256" key="1">
    <source>
        <dbReference type="SAM" id="MobiDB-lite"/>
    </source>
</evidence>
<dbReference type="Pfam" id="PF15646">
    <property type="entry name" value="Tox-REase-2"/>
    <property type="match status" value="1"/>
</dbReference>
<dbReference type="Pfam" id="PF25547">
    <property type="entry name" value="WXG100_2"/>
    <property type="match status" value="1"/>
</dbReference>
<evidence type="ECO:0000313" key="5">
    <source>
        <dbReference type="Proteomes" id="UP001165041"/>
    </source>
</evidence>
<accession>A0A9W6QID2</accession>
<sequence length="527" mass="54618">MTGFHVDPTQMIISSAGFTDLQAWAGQIYSGLVGSLDDAAGMAGDDDTGRAFAAKYDPAAQSVVNALGRVYGQLGGTANGLYSMAMNYIRTDADIAESLMKPQELPKSSQPQCEQEPRTVQIPTAVGHQNWAVREIVSKFWPQGDPAKLRQAGQDWKRAAQLFSELGAEGDARIRAVTSSSTAQAVDGMAANWAKVHDGCATSGPLLNTMQHVSYQLGEACESYASGIEDLRDTLENLALAATGVAVVGIALTVFTFGVSDVAAAGGEAAIAAEAGAAAVALTAAIETSAEVAVLAEAAAIVDAAAAALVPITVAGGAALTLAAVASPAAAAPGPTPPGSPFAAPGIGPLPPDPTSAFPILPPAQQHDVRVWMAQMAADGRTSTAPGPTGKPKIDARRAYELRVAGGTQYELYTTVPNPKKPGEESTMQADGIRPEDGAAIEAKYVGQEKGCKSPFRLGNVDGVPPYVYEPAMRDQAFEITRYGSAFQDPRNKVNHLEVVTNDEKSAAYFDALMAAQHVPGETRVVP</sequence>
<dbReference type="EMBL" id="BSSA01000056">
    <property type="protein sequence ID" value="GLW75368.1"/>
    <property type="molecule type" value="Genomic_DNA"/>
</dbReference>
<dbReference type="Proteomes" id="UP001165041">
    <property type="component" value="Unassembled WGS sequence"/>
</dbReference>
<feature type="domain" description="Tox-REase-2" evidence="2">
    <location>
        <begin position="397"/>
        <end position="520"/>
    </location>
</feature>
<comment type="caution">
    <text evidence="4">The sequence shown here is derived from an EMBL/GenBank/DDBJ whole genome shotgun (WGS) entry which is preliminary data.</text>
</comment>
<evidence type="ECO:0000313" key="4">
    <source>
        <dbReference type="EMBL" id="GLW75368.1"/>
    </source>
</evidence>
<dbReference type="InterPro" id="IPR057746">
    <property type="entry name" value="CpnT-like_N"/>
</dbReference>
<gene>
    <name evidence="4" type="ORF">Kpho02_76650</name>
</gene>
<name>A0A9W6QID2_9ACTN</name>
<dbReference type="AlphaFoldDB" id="A0A9W6QID2"/>
<feature type="domain" description="Outer membrane channel protein CpnT-like N-terminal" evidence="3">
    <location>
        <begin position="130"/>
        <end position="259"/>
    </location>
</feature>
<organism evidence="4 5">
    <name type="scientific">Kitasatospora phosalacinea</name>
    <dbReference type="NCBI Taxonomy" id="2065"/>
    <lineage>
        <taxon>Bacteria</taxon>
        <taxon>Bacillati</taxon>
        <taxon>Actinomycetota</taxon>
        <taxon>Actinomycetes</taxon>
        <taxon>Kitasatosporales</taxon>
        <taxon>Streptomycetaceae</taxon>
        <taxon>Kitasatospora</taxon>
    </lineage>
</organism>
<protein>
    <recommendedName>
        <fullName evidence="6">Tox-REase-2 domain-containing protein</fullName>
    </recommendedName>
</protein>
<evidence type="ECO:0008006" key="6">
    <source>
        <dbReference type="Google" id="ProtNLM"/>
    </source>
</evidence>